<sequence>MSLPEKYRDAVMASEALVKRTQEARLRWAEFSALLFQDPDAPAPRVVIVNADDGTSFYVMNGRELELVPLQRIRTIDARTISGKGDAGTDNSTTENSDACL</sequence>
<dbReference type="EMBL" id="LR798460">
    <property type="protein sequence ID" value="CAB5237956.1"/>
    <property type="molecule type" value="Genomic_DNA"/>
</dbReference>
<organism evidence="2">
    <name type="scientific">uncultured Caudovirales phage</name>
    <dbReference type="NCBI Taxonomy" id="2100421"/>
    <lineage>
        <taxon>Viruses</taxon>
        <taxon>Duplodnaviria</taxon>
        <taxon>Heunggongvirae</taxon>
        <taxon>Uroviricota</taxon>
        <taxon>Caudoviricetes</taxon>
        <taxon>Peduoviridae</taxon>
        <taxon>Maltschvirus</taxon>
        <taxon>Maltschvirus maltsch</taxon>
    </lineage>
</organism>
<evidence type="ECO:0000256" key="1">
    <source>
        <dbReference type="SAM" id="MobiDB-lite"/>
    </source>
</evidence>
<name>A0A6J7XUG2_9CAUD</name>
<feature type="compositionally biased region" description="Polar residues" evidence="1">
    <location>
        <begin position="89"/>
        <end position="101"/>
    </location>
</feature>
<feature type="region of interest" description="Disordered" evidence="1">
    <location>
        <begin position="79"/>
        <end position="101"/>
    </location>
</feature>
<reference evidence="2" key="1">
    <citation type="submission" date="2020-05" db="EMBL/GenBank/DDBJ databases">
        <authorList>
            <person name="Chiriac C."/>
            <person name="Salcher M."/>
            <person name="Ghai R."/>
            <person name="Kavagutti S V."/>
        </authorList>
    </citation>
    <scope>NUCLEOTIDE SEQUENCE</scope>
</reference>
<gene>
    <name evidence="2" type="ORF">UFOVP142_44</name>
</gene>
<accession>A0A6J7XUG2</accession>
<proteinExistence type="predicted"/>
<protein>
    <submittedName>
        <fullName evidence="2">Uncharacterized protein</fullName>
    </submittedName>
</protein>
<evidence type="ECO:0000313" key="2">
    <source>
        <dbReference type="EMBL" id="CAB5237956.1"/>
    </source>
</evidence>